<feature type="region of interest" description="Disordered" evidence="5">
    <location>
        <begin position="328"/>
        <end position="355"/>
    </location>
</feature>
<comment type="similarity">
    <text evidence="1">Belongs to the protein prenyltransferase subunit alpha family.</text>
</comment>
<accession>A0A0U1LQ44</accession>
<organism evidence="6 7">
    <name type="scientific">Talaromyces islandicus</name>
    <name type="common">Penicillium islandicum</name>
    <dbReference type="NCBI Taxonomy" id="28573"/>
    <lineage>
        <taxon>Eukaryota</taxon>
        <taxon>Fungi</taxon>
        <taxon>Dikarya</taxon>
        <taxon>Ascomycota</taxon>
        <taxon>Pezizomycotina</taxon>
        <taxon>Eurotiomycetes</taxon>
        <taxon>Eurotiomycetidae</taxon>
        <taxon>Eurotiales</taxon>
        <taxon>Trichocomaceae</taxon>
        <taxon>Talaromyces</taxon>
        <taxon>Talaromyces sect. Islandici</taxon>
    </lineage>
</organism>
<evidence type="ECO:0000313" key="6">
    <source>
        <dbReference type="EMBL" id="CRG85466.1"/>
    </source>
</evidence>
<dbReference type="GO" id="GO:0005737">
    <property type="term" value="C:cytoplasm"/>
    <property type="evidence" value="ECO:0007669"/>
    <property type="project" value="TreeGrafter"/>
</dbReference>
<keyword evidence="2" id="KW-0637">Prenyltransferase</keyword>
<name>A0A0U1LQ44_TALIS</name>
<evidence type="ECO:0000313" key="7">
    <source>
        <dbReference type="Proteomes" id="UP000054383"/>
    </source>
</evidence>
<evidence type="ECO:0000256" key="4">
    <source>
        <dbReference type="ARBA" id="ARBA00022737"/>
    </source>
</evidence>
<dbReference type="InterPro" id="IPR002088">
    <property type="entry name" value="Prenyl_trans_a"/>
</dbReference>
<feature type="compositionally biased region" description="Polar residues" evidence="5">
    <location>
        <begin position="342"/>
        <end position="355"/>
    </location>
</feature>
<sequence>MSSPSAEDAYESLVEIFRSRESNECLEIEILLPSQGPLLRDGSFIGITKKALTKAFVTARKRFMQYLEHAKEGYSASAAEKSECAASTEIILLFDCEHTTACNWRKQRVATAINNYITEETGNQALQDLFESELNLVKTFVCSPLHRHTKSPTLWQHRLWLMTERMKLRGRLQEDIFLSPEAMHKFIVAEWKIVCRAGELHPRNYYAFSYMRQLHSYASKVSERAYNAAVSQDPALLHALTVALVEPMLKWCLSNPKDISGWMFLVYLLSHEDPIGKQDVTRLRKVALERTLHFAVKVTAWDGESLWTFVDLMMTRFGPSILPDSLDKNGTNPMDRIHEPNKNPTGKDVNSTNRTARWKTTRQYTIACYKRSNENT</sequence>
<keyword evidence="7" id="KW-1185">Reference proteome</keyword>
<dbReference type="OrthoDB" id="5358702at2759"/>
<dbReference type="Proteomes" id="UP000054383">
    <property type="component" value="Unassembled WGS sequence"/>
</dbReference>
<evidence type="ECO:0000256" key="5">
    <source>
        <dbReference type="SAM" id="MobiDB-lite"/>
    </source>
</evidence>
<dbReference type="PANTHER" id="PTHR11129">
    <property type="entry name" value="PROTEIN FARNESYLTRANSFERASE ALPHA SUBUNIT/RAB GERANYLGERANYL TRANSFERASE ALPHA SUBUNIT"/>
    <property type="match status" value="1"/>
</dbReference>
<dbReference type="EMBL" id="CVMT01000002">
    <property type="protein sequence ID" value="CRG85466.1"/>
    <property type="molecule type" value="Genomic_DNA"/>
</dbReference>
<protein>
    <submittedName>
        <fullName evidence="6">Uncharacterized protein</fullName>
    </submittedName>
</protein>
<dbReference type="OMA" id="MLLFDCE"/>
<gene>
    <name evidence="6" type="ORF">PISL3812_02522</name>
</gene>
<reference evidence="6 7" key="1">
    <citation type="submission" date="2015-04" db="EMBL/GenBank/DDBJ databases">
        <authorList>
            <person name="Syromyatnikov M.Y."/>
            <person name="Popov V.N."/>
        </authorList>
    </citation>
    <scope>NUCLEOTIDE SEQUENCE [LARGE SCALE GENOMIC DNA]</scope>
    <source>
        <strain evidence="6">WF-38-12</strain>
    </source>
</reference>
<dbReference type="Gene3D" id="1.25.40.120">
    <property type="entry name" value="Protein prenylyltransferase"/>
    <property type="match status" value="1"/>
</dbReference>
<evidence type="ECO:0000256" key="1">
    <source>
        <dbReference type="ARBA" id="ARBA00006734"/>
    </source>
</evidence>
<keyword evidence="4" id="KW-0677">Repeat</keyword>
<keyword evidence="3" id="KW-0808">Transferase</keyword>
<dbReference type="SUPFAM" id="SSF48439">
    <property type="entry name" value="Protein prenylyltransferase"/>
    <property type="match status" value="1"/>
</dbReference>
<dbReference type="PANTHER" id="PTHR11129:SF3">
    <property type="entry name" value="PROTEIN PRENYLTRANSFERASE ALPHA SUBUNIT REPEAT-CONTAINING PROTEIN 1"/>
    <property type="match status" value="1"/>
</dbReference>
<evidence type="ECO:0000256" key="2">
    <source>
        <dbReference type="ARBA" id="ARBA00022602"/>
    </source>
</evidence>
<dbReference type="Pfam" id="PF01239">
    <property type="entry name" value="PPTA"/>
    <property type="match status" value="1"/>
</dbReference>
<evidence type="ECO:0000256" key="3">
    <source>
        <dbReference type="ARBA" id="ARBA00022679"/>
    </source>
</evidence>
<proteinExistence type="inferred from homology"/>
<dbReference type="AlphaFoldDB" id="A0A0U1LQ44"/>
<dbReference type="GO" id="GO:0008318">
    <property type="term" value="F:protein prenyltransferase activity"/>
    <property type="evidence" value="ECO:0007669"/>
    <property type="project" value="InterPro"/>
</dbReference>